<name>A0ACC3Z2D0_COLTU</name>
<evidence type="ECO:0000313" key="2">
    <source>
        <dbReference type="Proteomes" id="UP000805649"/>
    </source>
</evidence>
<reference evidence="1 2" key="1">
    <citation type="journal article" date="2020" name="Phytopathology">
        <title>Genome Sequence Resources of Colletotrichum truncatum, C. plurivorum, C. musicola, and C. sojae: Four Species Pathogenic to Soybean (Glycine max).</title>
        <authorList>
            <person name="Rogerio F."/>
            <person name="Boufleur T.R."/>
            <person name="Ciampi-Guillardi M."/>
            <person name="Sukno S.A."/>
            <person name="Thon M.R."/>
            <person name="Massola Junior N.S."/>
            <person name="Baroncelli R."/>
        </authorList>
    </citation>
    <scope>NUCLEOTIDE SEQUENCE [LARGE SCALE GENOMIC DNA]</scope>
    <source>
        <strain evidence="1 2">CMES1059</strain>
    </source>
</reference>
<proteinExistence type="predicted"/>
<evidence type="ECO:0000313" key="1">
    <source>
        <dbReference type="EMBL" id="KAL0938229.1"/>
    </source>
</evidence>
<protein>
    <submittedName>
        <fullName evidence="1">Uncharacterized protein</fullName>
    </submittedName>
</protein>
<organism evidence="1 2">
    <name type="scientific">Colletotrichum truncatum</name>
    <name type="common">Anthracnose fungus</name>
    <name type="synonym">Colletotrichum capsici</name>
    <dbReference type="NCBI Taxonomy" id="5467"/>
    <lineage>
        <taxon>Eukaryota</taxon>
        <taxon>Fungi</taxon>
        <taxon>Dikarya</taxon>
        <taxon>Ascomycota</taxon>
        <taxon>Pezizomycotina</taxon>
        <taxon>Sordariomycetes</taxon>
        <taxon>Hypocreomycetidae</taxon>
        <taxon>Glomerellales</taxon>
        <taxon>Glomerellaceae</taxon>
        <taxon>Colletotrichum</taxon>
        <taxon>Colletotrichum truncatum species complex</taxon>
    </lineage>
</organism>
<dbReference type="Proteomes" id="UP000805649">
    <property type="component" value="Unassembled WGS sequence"/>
</dbReference>
<keyword evidence="2" id="KW-1185">Reference proteome</keyword>
<accession>A0ACC3Z2D0</accession>
<comment type="caution">
    <text evidence="1">The sequence shown here is derived from an EMBL/GenBank/DDBJ whole genome shotgun (WGS) entry which is preliminary data.</text>
</comment>
<sequence>MALQERPDSGSSVIGVDVSTHRSLIAASGAALNFAASFHRDSQACRGTRERQRIYEIYRDKILTIDGIAANVAAAFLPVLSTARNSNGEDGKRWSDFERLAQRGKNMRDRESQHLQHQSGIIAAWGLECFDYYGWHALPLPLLRQLHDLAVLVPRWEDVVDLLNSKMLARHELRVLGGKNKALRVGEHSAASKVQASHSPVERSDILAALEWAQKKANSTSALQDIKKLARRINGSPIRKYGLKLDIYGMVVPDTDKNTEDKIDEKDEEKSSESDQQELATRPTKRTRLSSARHSSSVPPDTSVTYSVYKSRSQEGGSTILSEKKLSNLEPMDAEESEELEDSEVESETQSARNMSTSSRYLVTEDMHIDQGKETGKSHSPSLYSTTDMRRSSAISGVPGNSALDGTSAHSDEDETSSLSSWSEDNEARVSEDDEQTRVTTGLESSENRIVQQKETETEARMLLPSATEVTVEKESRVSGNSRGSECDAQRIRGLEIQHEQTSEAQHMETNLEMLVATTSTFSGQNQKQRLSPSVGLVSRTSTPSIVDYAVATSNIASDSAMRLGRQKPFTNPSGDGSDGDQLAAAPLRPIPSSTENNLPPQRRPTLLQTLQARHGDTVHRFVENLRRPHGSEEIAHQRRLQLDWLAPQRWASIYAEPESLLGRSCVSTPEDADVCYLGWQAFRSYAEKGYIFRQPVVIKQEFQDSGTYDIVDYVDMLWQRFPKQQVDVQNSMTGACSSMSLAKYCLAVANTDLRSSDAAAAISSVTNLRRLARADEPLLSRLPRFRLLSTLADRVGGTVGRNGHLIPYDVQGCLGFNLLSFVGAFSGSHVDPLVGSWTRCLSGVQIAAVATDLSLDDWRRFSTEGRGWSPKEQGRLIVLEQDDVLFMPPGLRVVRATFAPEPCLMEGGMLWDECTVPEILEGLLWVVENHACVDESIHVAFQLLPIIDALEKWLDDKNYVGRPTSQLTAAEQYQTVKDGIQLLRALIRQSA</sequence>
<dbReference type="EMBL" id="VUJX02000004">
    <property type="protein sequence ID" value="KAL0938229.1"/>
    <property type="molecule type" value="Genomic_DNA"/>
</dbReference>
<gene>
    <name evidence="1" type="ORF">CTRU02_207960</name>
</gene>